<sequence length="104" mass="11707">MQVLDTHVWLWWMSGDERLKPVWNDVINNDTDVGVSAISLFEVSGISLLPITPAIAMKGVRLPEHHSDPQDRLIMATALEHNAGLLSADTKFKLYEELESILVR</sequence>
<dbReference type="PANTHER" id="PTHR36173">
    <property type="entry name" value="RIBONUCLEASE VAPC16-RELATED"/>
    <property type="match status" value="1"/>
</dbReference>
<dbReference type="InterPro" id="IPR029060">
    <property type="entry name" value="PIN-like_dom_sf"/>
</dbReference>
<evidence type="ECO:0000313" key="3">
    <source>
        <dbReference type="Proteomes" id="UP001064106"/>
    </source>
</evidence>
<accession>A0ABT2R194</accession>
<evidence type="ECO:0000259" key="1">
    <source>
        <dbReference type="Pfam" id="PF01850"/>
    </source>
</evidence>
<dbReference type="InterPro" id="IPR002716">
    <property type="entry name" value="PIN_dom"/>
</dbReference>
<dbReference type="RefSeq" id="WP_262461082.1">
    <property type="nucleotide sequence ID" value="NZ_ARXS01000016.1"/>
</dbReference>
<reference evidence="2" key="1">
    <citation type="submission" date="2012-09" db="EMBL/GenBank/DDBJ databases">
        <title>Genome Sequence of alkane-degrading Bacterium Alcanivorax balearicus MACL04.</title>
        <authorList>
            <person name="Lai Q."/>
            <person name="Shao Z."/>
        </authorList>
    </citation>
    <scope>NUCLEOTIDE SEQUENCE</scope>
    <source>
        <strain evidence="2">MACL04</strain>
    </source>
</reference>
<comment type="caution">
    <text evidence="2">The sequence shown here is derived from an EMBL/GenBank/DDBJ whole genome shotgun (WGS) entry which is preliminary data.</text>
</comment>
<evidence type="ECO:0000313" key="2">
    <source>
        <dbReference type="EMBL" id="MCU5783477.1"/>
    </source>
</evidence>
<gene>
    <name evidence="2" type="ORF">MA04_02777</name>
</gene>
<proteinExistence type="predicted"/>
<dbReference type="Gene3D" id="3.40.50.1010">
    <property type="entry name" value="5'-nuclease"/>
    <property type="match status" value="1"/>
</dbReference>
<organism evidence="2 3">
    <name type="scientific">Alloalcanivorax balearicus MACL04</name>
    <dbReference type="NCBI Taxonomy" id="1177182"/>
    <lineage>
        <taxon>Bacteria</taxon>
        <taxon>Pseudomonadati</taxon>
        <taxon>Pseudomonadota</taxon>
        <taxon>Gammaproteobacteria</taxon>
        <taxon>Oceanospirillales</taxon>
        <taxon>Alcanivoracaceae</taxon>
        <taxon>Alloalcanivorax</taxon>
    </lineage>
</organism>
<dbReference type="InterPro" id="IPR041705">
    <property type="entry name" value="PIN_Sll0205"/>
</dbReference>
<feature type="domain" description="PIN" evidence="1">
    <location>
        <begin position="44"/>
        <end position="95"/>
    </location>
</feature>
<dbReference type="EMBL" id="ARXS01000016">
    <property type="protein sequence ID" value="MCU5783477.1"/>
    <property type="molecule type" value="Genomic_DNA"/>
</dbReference>
<dbReference type="SUPFAM" id="SSF88723">
    <property type="entry name" value="PIN domain-like"/>
    <property type="match status" value="1"/>
</dbReference>
<dbReference type="Pfam" id="PF01850">
    <property type="entry name" value="PIN"/>
    <property type="match status" value="1"/>
</dbReference>
<name>A0ABT2R194_9GAMM</name>
<dbReference type="InterPro" id="IPR052919">
    <property type="entry name" value="TA_system_RNase"/>
</dbReference>
<dbReference type="Proteomes" id="UP001064106">
    <property type="component" value="Unassembled WGS sequence"/>
</dbReference>
<protein>
    <recommendedName>
        <fullName evidence="1">PIN domain-containing protein</fullName>
    </recommendedName>
</protein>
<dbReference type="CDD" id="cd09872">
    <property type="entry name" value="PIN_Sll0205-like"/>
    <property type="match status" value="1"/>
</dbReference>
<keyword evidence="3" id="KW-1185">Reference proteome</keyword>
<dbReference type="PANTHER" id="PTHR36173:SF1">
    <property type="entry name" value="RIBONUCLEASE VAPC22"/>
    <property type="match status" value="1"/>
</dbReference>